<dbReference type="RefSeq" id="WP_277104446.1">
    <property type="nucleotide sequence ID" value="NZ_BAAAJS010000025.1"/>
</dbReference>
<accession>A0ABU2B5C1</accession>
<comment type="caution">
    <text evidence="2">The sequence shown here is derived from an EMBL/GenBank/DDBJ whole genome shotgun (WGS) entry which is preliminary data.</text>
</comment>
<name>A0ABU2B5C1_9CORY</name>
<dbReference type="InterPro" id="IPR014756">
    <property type="entry name" value="Ig_E-set"/>
</dbReference>
<evidence type="ECO:0000313" key="2">
    <source>
        <dbReference type="EMBL" id="MDR7353821.1"/>
    </source>
</evidence>
<reference evidence="2 3" key="1">
    <citation type="submission" date="2023-07" db="EMBL/GenBank/DDBJ databases">
        <title>Sequencing the genomes of 1000 actinobacteria strains.</title>
        <authorList>
            <person name="Klenk H.-P."/>
        </authorList>
    </citation>
    <scope>NUCLEOTIDE SEQUENCE [LARGE SCALE GENOMIC DNA]</scope>
    <source>
        <strain evidence="2 3">DSM 44508</strain>
    </source>
</reference>
<dbReference type="InterPro" id="IPR029058">
    <property type="entry name" value="AB_hydrolase_fold"/>
</dbReference>
<dbReference type="Gene3D" id="3.40.50.1820">
    <property type="entry name" value="alpha/beta hydrolase"/>
    <property type="match status" value="1"/>
</dbReference>
<dbReference type="Gene3D" id="2.60.40.10">
    <property type="entry name" value="Immunoglobulins"/>
    <property type="match status" value="1"/>
</dbReference>
<feature type="compositionally biased region" description="Basic and acidic residues" evidence="1">
    <location>
        <begin position="321"/>
        <end position="335"/>
    </location>
</feature>
<dbReference type="EMBL" id="JAVDYF010000001">
    <property type="protein sequence ID" value="MDR7353821.1"/>
    <property type="molecule type" value="Genomic_DNA"/>
</dbReference>
<organism evidence="2 3">
    <name type="scientific">Corynebacterium felinum</name>
    <dbReference type="NCBI Taxonomy" id="131318"/>
    <lineage>
        <taxon>Bacteria</taxon>
        <taxon>Bacillati</taxon>
        <taxon>Actinomycetota</taxon>
        <taxon>Actinomycetes</taxon>
        <taxon>Mycobacteriales</taxon>
        <taxon>Corynebacteriaceae</taxon>
        <taxon>Corynebacterium</taxon>
    </lineage>
</organism>
<dbReference type="InterPro" id="IPR000801">
    <property type="entry name" value="Esterase-like"/>
</dbReference>
<sequence length="457" mass="50384">MLSEHPDPAHVWDTLVAEGTPLIDADSTRMTFLIESTAPAVHLWINRLTDKERHDLGVMQHVPGLPYWVKTVAIPPDLIASYCFRLTDSTHRPPGHNTFPHLRDPHARFGAVVTDEDHRLGTSLILGANAAVGQEWRALNPQIPPRVQRGAVAVGHEVVPSYFFAPAVPMRNVPVLVLLDADIWFERMHLDQALDLAISQGRVPPVAVVGIGFHNSQQRARLLNPSATSMGVVLDGLFEWAQTSAVRLGVEVDCEQVVIAGQSLGGLAALNAAMAEPRRFRFVIASSPSLWWHPGKSPSPKDLITQSQPWFVEKVAHTKSHSADAHNHEAEHDGGTTDTPTAPNQEDMREKYISYTLRTPRKAAWASPEINQQAQLPPAYLSVGIREGLSVAHMHGLQRAMNSIGWANTLDVADGGHDLAWWREALITHLGHALRHIPNAEVNFLIHQFSIEESSTE</sequence>
<dbReference type="InterPro" id="IPR050583">
    <property type="entry name" value="Mycobacterial_A85_antigen"/>
</dbReference>
<dbReference type="Proteomes" id="UP001183619">
    <property type="component" value="Unassembled WGS sequence"/>
</dbReference>
<evidence type="ECO:0000256" key="1">
    <source>
        <dbReference type="SAM" id="MobiDB-lite"/>
    </source>
</evidence>
<dbReference type="InterPro" id="IPR013783">
    <property type="entry name" value="Ig-like_fold"/>
</dbReference>
<feature type="region of interest" description="Disordered" evidence="1">
    <location>
        <begin position="317"/>
        <end position="347"/>
    </location>
</feature>
<gene>
    <name evidence="2" type="ORF">J2S37_000359</name>
</gene>
<dbReference type="SUPFAM" id="SSF53474">
    <property type="entry name" value="alpha/beta-Hydrolases"/>
    <property type="match status" value="1"/>
</dbReference>
<dbReference type="PANTHER" id="PTHR48098:SF3">
    <property type="entry name" value="IRON(III) ENTEROBACTIN ESTERASE"/>
    <property type="match status" value="1"/>
</dbReference>
<keyword evidence="3" id="KW-1185">Reference proteome</keyword>
<dbReference type="PANTHER" id="PTHR48098">
    <property type="entry name" value="ENTEROCHELIN ESTERASE-RELATED"/>
    <property type="match status" value="1"/>
</dbReference>
<protein>
    <submittedName>
        <fullName evidence="2">Enterochelin esterase-like enzyme</fullName>
    </submittedName>
</protein>
<dbReference type="Pfam" id="PF00756">
    <property type="entry name" value="Esterase"/>
    <property type="match status" value="1"/>
</dbReference>
<evidence type="ECO:0000313" key="3">
    <source>
        <dbReference type="Proteomes" id="UP001183619"/>
    </source>
</evidence>
<dbReference type="SUPFAM" id="SSF81296">
    <property type="entry name" value="E set domains"/>
    <property type="match status" value="1"/>
</dbReference>
<proteinExistence type="predicted"/>